<dbReference type="InterPro" id="IPR043203">
    <property type="entry name" value="VGCC_Ca_Na"/>
</dbReference>
<evidence type="ECO:0000256" key="3">
    <source>
        <dbReference type="ARBA" id="ARBA00022989"/>
    </source>
</evidence>
<keyword evidence="4 5" id="KW-0472">Membrane</keyword>
<feature type="transmembrane region" description="Helical" evidence="5">
    <location>
        <begin position="182"/>
        <end position="214"/>
    </location>
</feature>
<dbReference type="GO" id="GO:0005248">
    <property type="term" value="F:voltage-gated sodium channel activity"/>
    <property type="evidence" value="ECO:0007669"/>
    <property type="project" value="TreeGrafter"/>
</dbReference>
<dbReference type="Gene3D" id="1.10.287.70">
    <property type="match status" value="1"/>
</dbReference>
<feature type="domain" description="Ion transport" evidence="6">
    <location>
        <begin position="56"/>
        <end position="274"/>
    </location>
</feature>
<dbReference type="AlphaFoldDB" id="A0A813FRB4"/>
<dbReference type="EMBL" id="CAJNNV010026002">
    <property type="protein sequence ID" value="CAE8616906.1"/>
    <property type="molecule type" value="Genomic_DNA"/>
</dbReference>
<protein>
    <recommendedName>
        <fullName evidence="6">Ion transport domain-containing protein</fullName>
    </recommendedName>
</protein>
<keyword evidence="8" id="KW-1185">Reference proteome</keyword>
<reference evidence="7" key="1">
    <citation type="submission" date="2021-02" db="EMBL/GenBank/DDBJ databases">
        <authorList>
            <person name="Dougan E. K."/>
            <person name="Rhodes N."/>
            <person name="Thang M."/>
            <person name="Chan C."/>
        </authorList>
    </citation>
    <scope>NUCLEOTIDE SEQUENCE</scope>
</reference>
<dbReference type="PANTHER" id="PTHR10037:SF62">
    <property type="entry name" value="SODIUM CHANNEL PROTEIN 60E"/>
    <property type="match status" value="1"/>
</dbReference>
<keyword evidence="2 5" id="KW-0812">Transmembrane</keyword>
<organism evidence="7 8">
    <name type="scientific">Polarella glacialis</name>
    <name type="common">Dinoflagellate</name>
    <dbReference type="NCBI Taxonomy" id="89957"/>
    <lineage>
        <taxon>Eukaryota</taxon>
        <taxon>Sar</taxon>
        <taxon>Alveolata</taxon>
        <taxon>Dinophyceae</taxon>
        <taxon>Suessiales</taxon>
        <taxon>Suessiaceae</taxon>
        <taxon>Polarella</taxon>
    </lineage>
</organism>
<dbReference type="InterPro" id="IPR005821">
    <property type="entry name" value="Ion_trans_dom"/>
</dbReference>
<dbReference type="PANTHER" id="PTHR10037">
    <property type="entry name" value="VOLTAGE-GATED CATION CHANNEL CALCIUM AND SODIUM"/>
    <property type="match status" value="1"/>
</dbReference>
<accession>A0A813FRB4</accession>
<evidence type="ECO:0000313" key="7">
    <source>
        <dbReference type="EMBL" id="CAE8616906.1"/>
    </source>
</evidence>
<sequence length="274" mass="30812">MARANGRSRSIEEKTHLLSSEHAYMTVASDDDEGLERDPFEYTPSRGRAQDVIESRFFNIVIGAVLVANAIVIGLETDNRGFWLYPMLEDIFLGTFVVELSARICVRGLCSFWSTSNPDFNWNLFDFVLVGIGVADRGLVSLRAAQVSGSHHASSSLFLVLRTFRLLRILRIFRIFRVLKQMYLQAISFASAVGSVLGVGSLVLLIVYICGIVITRLYGNAEPDDPLALVKQEYFGTVGASMLTLFQLMAFPDMERFQPVYRDNVYMKVFFIAF</sequence>
<dbReference type="SUPFAM" id="SSF81324">
    <property type="entry name" value="Voltage-gated potassium channels"/>
    <property type="match status" value="1"/>
</dbReference>
<name>A0A813FRB4_POLGL</name>
<dbReference type="Gene3D" id="1.20.120.350">
    <property type="entry name" value="Voltage-gated potassium channels. Chain C"/>
    <property type="match status" value="1"/>
</dbReference>
<feature type="transmembrane region" description="Helical" evidence="5">
    <location>
        <begin position="234"/>
        <end position="252"/>
    </location>
</feature>
<evidence type="ECO:0000313" key="8">
    <source>
        <dbReference type="Proteomes" id="UP000654075"/>
    </source>
</evidence>
<evidence type="ECO:0000259" key="6">
    <source>
        <dbReference type="Pfam" id="PF00520"/>
    </source>
</evidence>
<evidence type="ECO:0000256" key="2">
    <source>
        <dbReference type="ARBA" id="ARBA00022692"/>
    </source>
</evidence>
<comment type="caution">
    <text evidence="7">The sequence shown here is derived from an EMBL/GenBank/DDBJ whole genome shotgun (WGS) entry which is preliminary data.</text>
</comment>
<dbReference type="Pfam" id="PF00520">
    <property type="entry name" value="Ion_trans"/>
    <property type="match status" value="1"/>
</dbReference>
<keyword evidence="3 5" id="KW-1133">Transmembrane helix</keyword>
<evidence type="ECO:0000256" key="4">
    <source>
        <dbReference type="ARBA" id="ARBA00023136"/>
    </source>
</evidence>
<proteinExistence type="predicted"/>
<comment type="subcellular location">
    <subcellularLocation>
        <location evidence="1">Membrane</location>
        <topology evidence="1">Multi-pass membrane protein</topology>
    </subcellularLocation>
</comment>
<gene>
    <name evidence="7" type="ORF">PGLA1383_LOCUS34574</name>
</gene>
<dbReference type="OrthoDB" id="422685at2759"/>
<evidence type="ECO:0000256" key="1">
    <source>
        <dbReference type="ARBA" id="ARBA00004141"/>
    </source>
</evidence>
<feature type="non-terminal residue" evidence="7">
    <location>
        <position position="1"/>
    </location>
</feature>
<dbReference type="GO" id="GO:0001518">
    <property type="term" value="C:voltage-gated sodium channel complex"/>
    <property type="evidence" value="ECO:0007669"/>
    <property type="project" value="TreeGrafter"/>
</dbReference>
<dbReference type="Proteomes" id="UP000654075">
    <property type="component" value="Unassembled WGS sequence"/>
</dbReference>
<dbReference type="InterPro" id="IPR027359">
    <property type="entry name" value="Volt_channel_dom_sf"/>
</dbReference>
<evidence type="ECO:0000256" key="5">
    <source>
        <dbReference type="SAM" id="Phobius"/>
    </source>
</evidence>
<feature type="transmembrane region" description="Helical" evidence="5">
    <location>
        <begin position="57"/>
        <end position="75"/>
    </location>
</feature>